<evidence type="ECO:0000256" key="1">
    <source>
        <dbReference type="ARBA" id="ARBA00022801"/>
    </source>
</evidence>
<gene>
    <name evidence="4" type="ORF">HYC85_023285</name>
</gene>
<feature type="non-terminal residue" evidence="4">
    <location>
        <position position="1"/>
    </location>
</feature>
<proteinExistence type="predicted"/>
<sequence length="155" mass="16875">NQRLTLSNDLVREDRPDHSNRSTSAVKQLHTEPLNPFETSQSIRDLSIGSILSAGGGGPFEKATSSDWIYMIDRFQNAALESRLGIPLLYGTDAVHGNNNVYGATVFPHNIGLGATRDAELVRRIGVATALEVRARGAQFTFAPCVAVSSRNFLY</sequence>
<dbReference type="InterPro" id="IPR051915">
    <property type="entry name" value="Cellulose_Degrad_GH3"/>
</dbReference>
<evidence type="ECO:0000313" key="4">
    <source>
        <dbReference type="EMBL" id="KAF5939026.1"/>
    </source>
</evidence>
<accession>A0A7J7GI02</accession>
<dbReference type="InterPro" id="IPR001764">
    <property type="entry name" value="Glyco_hydro_3_N"/>
</dbReference>
<dbReference type="EMBL" id="JACBKZ010000011">
    <property type="protein sequence ID" value="KAF5939026.1"/>
    <property type="molecule type" value="Genomic_DNA"/>
</dbReference>
<dbReference type="InterPro" id="IPR017853">
    <property type="entry name" value="GH"/>
</dbReference>
<organism evidence="4 5">
    <name type="scientific">Camellia sinensis</name>
    <name type="common">Tea plant</name>
    <name type="synonym">Thea sinensis</name>
    <dbReference type="NCBI Taxonomy" id="4442"/>
    <lineage>
        <taxon>Eukaryota</taxon>
        <taxon>Viridiplantae</taxon>
        <taxon>Streptophyta</taxon>
        <taxon>Embryophyta</taxon>
        <taxon>Tracheophyta</taxon>
        <taxon>Spermatophyta</taxon>
        <taxon>Magnoliopsida</taxon>
        <taxon>eudicotyledons</taxon>
        <taxon>Gunneridae</taxon>
        <taxon>Pentapetalae</taxon>
        <taxon>asterids</taxon>
        <taxon>Ericales</taxon>
        <taxon>Theaceae</taxon>
        <taxon>Camellia</taxon>
    </lineage>
</organism>
<protein>
    <recommendedName>
        <fullName evidence="3">Glycoside hydrolase family 3 N-terminal domain-containing protein</fullName>
    </recommendedName>
</protein>
<dbReference type="PANTHER" id="PTHR30620">
    <property type="entry name" value="PERIPLASMIC BETA-GLUCOSIDASE-RELATED"/>
    <property type="match status" value="1"/>
</dbReference>
<dbReference type="Pfam" id="PF00933">
    <property type="entry name" value="Glyco_hydro_3"/>
    <property type="match status" value="1"/>
</dbReference>
<evidence type="ECO:0000259" key="3">
    <source>
        <dbReference type="Pfam" id="PF00933"/>
    </source>
</evidence>
<dbReference type="AlphaFoldDB" id="A0A7J7GI02"/>
<keyword evidence="1" id="KW-0378">Hydrolase</keyword>
<dbReference type="Proteomes" id="UP000593564">
    <property type="component" value="Unassembled WGS sequence"/>
</dbReference>
<dbReference type="SUPFAM" id="SSF51445">
    <property type="entry name" value="(Trans)glycosidases"/>
    <property type="match status" value="1"/>
</dbReference>
<dbReference type="GO" id="GO:0008422">
    <property type="term" value="F:beta-glucosidase activity"/>
    <property type="evidence" value="ECO:0007669"/>
    <property type="project" value="TreeGrafter"/>
</dbReference>
<evidence type="ECO:0000256" key="2">
    <source>
        <dbReference type="SAM" id="MobiDB-lite"/>
    </source>
</evidence>
<dbReference type="InterPro" id="IPR036962">
    <property type="entry name" value="Glyco_hydro_3_N_sf"/>
</dbReference>
<feature type="domain" description="Glycoside hydrolase family 3 N-terminal" evidence="3">
    <location>
        <begin position="38"/>
        <end position="150"/>
    </location>
</feature>
<feature type="region of interest" description="Disordered" evidence="2">
    <location>
        <begin position="1"/>
        <end position="27"/>
    </location>
</feature>
<evidence type="ECO:0000313" key="5">
    <source>
        <dbReference type="Proteomes" id="UP000593564"/>
    </source>
</evidence>
<reference evidence="5" key="1">
    <citation type="journal article" date="2020" name="Nat. Commun.">
        <title>Genome assembly of wild tea tree DASZ reveals pedigree and selection history of tea varieties.</title>
        <authorList>
            <person name="Zhang W."/>
            <person name="Zhang Y."/>
            <person name="Qiu H."/>
            <person name="Guo Y."/>
            <person name="Wan H."/>
            <person name="Zhang X."/>
            <person name="Scossa F."/>
            <person name="Alseekh S."/>
            <person name="Zhang Q."/>
            <person name="Wang P."/>
            <person name="Xu L."/>
            <person name="Schmidt M.H."/>
            <person name="Jia X."/>
            <person name="Li D."/>
            <person name="Zhu A."/>
            <person name="Guo F."/>
            <person name="Chen W."/>
            <person name="Ni D."/>
            <person name="Usadel B."/>
            <person name="Fernie A.R."/>
            <person name="Wen W."/>
        </authorList>
    </citation>
    <scope>NUCLEOTIDE SEQUENCE [LARGE SCALE GENOMIC DNA]</scope>
    <source>
        <strain evidence="5">cv. G240</strain>
    </source>
</reference>
<reference evidence="4 5" key="2">
    <citation type="submission" date="2020-07" db="EMBL/GenBank/DDBJ databases">
        <title>Genome assembly of wild tea tree DASZ reveals pedigree and selection history of tea varieties.</title>
        <authorList>
            <person name="Zhang W."/>
        </authorList>
    </citation>
    <scope>NUCLEOTIDE SEQUENCE [LARGE SCALE GENOMIC DNA]</scope>
    <source>
        <strain evidence="5">cv. G240</strain>
        <tissue evidence="4">Leaf</tissue>
    </source>
</reference>
<name>A0A7J7GI02_CAMSI</name>
<dbReference type="GO" id="GO:0009251">
    <property type="term" value="P:glucan catabolic process"/>
    <property type="evidence" value="ECO:0007669"/>
    <property type="project" value="TreeGrafter"/>
</dbReference>
<dbReference type="PRINTS" id="PR00133">
    <property type="entry name" value="GLHYDRLASE3"/>
</dbReference>
<keyword evidence="5" id="KW-1185">Reference proteome</keyword>
<feature type="compositionally biased region" description="Basic and acidic residues" evidence="2">
    <location>
        <begin position="10"/>
        <end position="20"/>
    </location>
</feature>
<comment type="caution">
    <text evidence="4">The sequence shown here is derived from an EMBL/GenBank/DDBJ whole genome shotgun (WGS) entry which is preliminary data.</text>
</comment>
<dbReference type="Gene3D" id="3.20.20.300">
    <property type="entry name" value="Glycoside hydrolase, family 3, N-terminal domain"/>
    <property type="match status" value="1"/>
</dbReference>
<dbReference type="PANTHER" id="PTHR30620:SF33">
    <property type="entry name" value="BETA-D-GLUCAN EXOHYDROLASE-LIKE PROTEIN-RELATED"/>
    <property type="match status" value="1"/>
</dbReference>